<evidence type="ECO:0000313" key="4">
    <source>
        <dbReference type="EMBL" id="MDP9685192.1"/>
    </source>
</evidence>
<evidence type="ECO:0000313" key="5">
    <source>
        <dbReference type="Proteomes" id="UP001231675"/>
    </source>
</evidence>
<evidence type="ECO:0000256" key="2">
    <source>
        <dbReference type="SAM" id="Phobius"/>
    </source>
</evidence>
<feature type="transmembrane region" description="Helical" evidence="2">
    <location>
        <begin position="313"/>
        <end position="332"/>
    </location>
</feature>
<gene>
    <name evidence="4" type="ORF">J2S47_005694</name>
</gene>
<accession>A0ABT9LNT3</accession>
<keyword evidence="2" id="KW-0812">Transmembrane</keyword>
<feature type="chain" id="PRO_5045566185" evidence="3">
    <location>
        <begin position="35"/>
        <end position="346"/>
    </location>
</feature>
<feature type="region of interest" description="Disordered" evidence="1">
    <location>
        <begin position="34"/>
        <end position="146"/>
    </location>
</feature>
<evidence type="ECO:0000256" key="3">
    <source>
        <dbReference type="SAM" id="SignalP"/>
    </source>
</evidence>
<feature type="compositionally biased region" description="Acidic residues" evidence="1">
    <location>
        <begin position="75"/>
        <end position="120"/>
    </location>
</feature>
<dbReference type="GeneID" id="91554673"/>
<protein>
    <submittedName>
        <fullName evidence="4">Uncharacterized protein</fullName>
    </submittedName>
</protein>
<feature type="signal peptide" evidence="3">
    <location>
        <begin position="1"/>
        <end position="34"/>
    </location>
</feature>
<feature type="region of interest" description="Disordered" evidence="1">
    <location>
        <begin position="192"/>
        <end position="235"/>
    </location>
</feature>
<evidence type="ECO:0000256" key="1">
    <source>
        <dbReference type="SAM" id="MobiDB-lite"/>
    </source>
</evidence>
<proteinExistence type="predicted"/>
<reference evidence="4 5" key="1">
    <citation type="submission" date="2023-07" db="EMBL/GenBank/DDBJ databases">
        <title>Sequencing the genomes of 1000 actinobacteria strains.</title>
        <authorList>
            <person name="Klenk H.-P."/>
        </authorList>
    </citation>
    <scope>NUCLEOTIDE SEQUENCE [LARGE SCALE GENOMIC DNA]</scope>
    <source>
        <strain evidence="4 5">DSM 40229</strain>
    </source>
</reference>
<keyword evidence="2" id="KW-1133">Transmembrane helix</keyword>
<comment type="caution">
    <text evidence="4">The sequence shown here is derived from an EMBL/GenBank/DDBJ whole genome shotgun (WGS) entry which is preliminary data.</text>
</comment>
<name>A0ABT9LNT3_STRGD</name>
<dbReference type="RefSeq" id="WP_189418215.1">
    <property type="nucleotide sequence ID" value="NZ_BMSM01000008.1"/>
</dbReference>
<dbReference type="EMBL" id="JAURUD010000001">
    <property type="protein sequence ID" value="MDP9685192.1"/>
    <property type="molecule type" value="Genomic_DNA"/>
</dbReference>
<keyword evidence="2" id="KW-0472">Membrane</keyword>
<keyword evidence="5" id="KW-1185">Reference proteome</keyword>
<feature type="compositionally biased region" description="Low complexity" evidence="1">
    <location>
        <begin position="34"/>
        <end position="52"/>
    </location>
</feature>
<keyword evidence="3" id="KW-0732">Signal</keyword>
<sequence length="346" mass="34123">MPTGRTEGRAARRRAARALMTAALAVAALGPATAPGVAAPAAPAGGTVPGLPEEGDTGPAEVPEIPDGELPGGEDVPEIPDAEEDGPALDEDGPALDEDGPALGEDEPGFDEGEPAEPLEGEAGTHAAPGDHGSAPTAEVSPATVRPGAHVTVSVTCPATGRPAPATLDATSPAFEKRTVALARVPGHRADPAYRGTARITPAGHTGEHTAPAGPGSARTVEGTCPAPHGGKGRPWKATFTVTAHDGAAPCREPVRPGEHCATAPPCPEPVRPGKPCASRPPCPEPVPEGGSCGDAPAPHGVRAGTGGAFTDSVPALVAGGVLVAGAFAAAAHRLRPRRRTRPGGG</sequence>
<dbReference type="Proteomes" id="UP001231675">
    <property type="component" value="Unassembled WGS sequence"/>
</dbReference>
<organism evidence="4 5">
    <name type="scientific">Streptomyces griseoviridis</name>
    <dbReference type="NCBI Taxonomy" id="45398"/>
    <lineage>
        <taxon>Bacteria</taxon>
        <taxon>Bacillati</taxon>
        <taxon>Actinomycetota</taxon>
        <taxon>Actinomycetes</taxon>
        <taxon>Kitasatosporales</taxon>
        <taxon>Streptomycetaceae</taxon>
        <taxon>Streptomyces</taxon>
    </lineage>
</organism>